<dbReference type="EMBL" id="JAEPRD010000041">
    <property type="protein sequence ID" value="KAG2204823.1"/>
    <property type="molecule type" value="Genomic_DNA"/>
</dbReference>
<sequence length="347" mass="39775">MMAEEKIDAVHPLSKVENPSESVLDSLPTLDDVLHRQSQPPVCLYNYYIVLRDRLELETLLDFWLDVAQADILYKRYSKYAARRGSTAKFTNQHRLSSPVSIHPRTSDILTHMLLLHPRASLATTMHSTTTAGSTKKPPPTQLEMAETIERIYLRYIVPSAEKEINGLPHHIKETIGNHFSITIQEDNPIKKKLNPDNPIIYAQAKNYVHQLLQSTFPLFLRYKVFMNLTLPQQIGRLACGLLLLLVGFSLEFTLIFLDVHPWQKRLWGILPIVSGVFFTVTSITGIDPIWVLAFNLSETVPFHFTHIIQPKVKKILRKRSLHVLGVILFISFLFMLFFCLVAGKRL</sequence>
<evidence type="ECO:0000313" key="2">
    <source>
        <dbReference type="EMBL" id="KAG2204823.1"/>
    </source>
</evidence>
<evidence type="ECO:0000313" key="3">
    <source>
        <dbReference type="Proteomes" id="UP000603453"/>
    </source>
</evidence>
<evidence type="ECO:0008006" key="4">
    <source>
        <dbReference type="Google" id="ProtNLM"/>
    </source>
</evidence>
<feature type="transmembrane region" description="Helical" evidence="1">
    <location>
        <begin position="267"/>
        <end position="284"/>
    </location>
</feature>
<protein>
    <recommendedName>
        <fullName evidence="4">RGS domain-containing protein</fullName>
    </recommendedName>
</protein>
<keyword evidence="3" id="KW-1185">Reference proteome</keyword>
<dbReference type="InterPro" id="IPR036305">
    <property type="entry name" value="RGS_sf"/>
</dbReference>
<dbReference type="PANTHER" id="PTHR13155:SF1">
    <property type="entry name" value="A-KINASE ANCHOR PROTEIN 10, MITOCHONDRIAL"/>
    <property type="match status" value="1"/>
</dbReference>
<feature type="transmembrane region" description="Helical" evidence="1">
    <location>
        <begin position="235"/>
        <end position="258"/>
    </location>
</feature>
<organism evidence="2 3">
    <name type="scientific">Mucor saturninus</name>
    <dbReference type="NCBI Taxonomy" id="64648"/>
    <lineage>
        <taxon>Eukaryota</taxon>
        <taxon>Fungi</taxon>
        <taxon>Fungi incertae sedis</taxon>
        <taxon>Mucoromycota</taxon>
        <taxon>Mucoromycotina</taxon>
        <taxon>Mucoromycetes</taxon>
        <taxon>Mucorales</taxon>
        <taxon>Mucorineae</taxon>
        <taxon>Mucoraceae</taxon>
        <taxon>Mucor</taxon>
    </lineage>
</organism>
<keyword evidence="1" id="KW-1133">Transmembrane helix</keyword>
<reference evidence="2" key="1">
    <citation type="submission" date="2020-12" db="EMBL/GenBank/DDBJ databases">
        <title>Metabolic potential, ecology and presence of endohyphal bacteria is reflected in genomic diversity of Mucoromycotina.</title>
        <authorList>
            <person name="Muszewska A."/>
            <person name="Okrasinska A."/>
            <person name="Steczkiewicz K."/>
            <person name="Drgas O."/>
            <person name="Orlowska M."/>
            <person name="Perlinska-Lenart U."/>
            <person name="Aleksandrzak-Piekarczyk T."/>
            <person name="Szatraj K."/>
            <person name="Zielenkiewicz U."/>
            <person name="Pilsyk S."/>
            <person name="Malc E."/>
            <person name="Mieczkowski P."/>
            <person name="Kruszewska J.S."/>
            <person name="Biernat P."/>
            <person name="Pawlowska J."/>
        </authorList>
    </citation>
    <scope>NUCLEOTIDE SEQUENCE</scope>
    <source>
        <strain evidence="2">WA0000017839</strain>
    </source>
</reference>
<dbReference type="AlphaFoldDB" id="A0A8H7R7S8"/>
<accession>A0A8H7R7S8</accession>
<dbReference type="Proteomes" id="UP000603453">
    <property type="component" value="Unassembled WGS sequence"/>
</dbReference>
<gene>
    <name evidence="2" type="ORF">INT47_004098</name>
</gene>
<dbReference type="OrthoDB" id="5876363at2759"/>
<dbReference type="InterPro" id="IPR052246">
    <property type="entry name" value="Cell_Polariz_PKAAnc"/>
</dbReference>
<keyword evidence="1" id="KW-0812">Transmembrane</keyword>
<dbReference type="InterPro" id="IPR044926">
    <property type="entry name" value="RGS_subdomain_2"/>
</dbReference>
<dbReference type="GO" id="GO:0005886">
    <property type="term" value="C:plasma membrane"/>
    <property type="evidence" value="ECO:0007669"/>
    <property type="project" value="TreeGrafter"/>
</dbReference>
<keyword evidence="1" id="KW-0472">Membrane</keyword>
<dbReference type="PANTHER" id="PTHR13155">
    <property type="entry name" value="A-KINASE ANCHOR PROTEINS"/>
    <property type="match status" value="1"/>
</dbReference>
<dbReference type="Gene3D" id="1.10.167.10">
    <property type="entry name" value="Regulator of G-protein Signalling 4, domain 2"/>
    <property type="match status" value="1"/>
</dbReference>
<evidence type="ECO:0000256" key="1">
    <source>
        <dbReference type="SAM" id="Phobius"/>
    </source>
</evidence>
<proteinExistence type="predicted"/>
<dbReference type="SUPFAM" id="SSF48097">
    <property type="entry name" value="Regulator of G-protein signaling, RGS"/>
    <property type="match status" value="1"/>
</dbReference>
<dbReference type="GO" id="GO:0008104">
    <property type="term" value="P:intracellular protein localization"/>
    <property type="evidence" value="ECO:0007669"/>
    <property type="project" value="TreeGrafter"/>
</dbReference>
<feature type="transmembrane region" description="Helical" evidence="1">
    <location>
        <begin position="321"/>
        <end position="344"/>
    </location>
</feature>
<name>A0A8H7R7S8_9FUNG</name>
<comment type="caution">
    <text evidence="2">The sequence shown here is derived from an EMBL/GenBank/DDBJ whole genome shotgun (WGS) entry which is preliminary data.</text>
</comment>